<name>A0ABY6B6J3_9BURK</name>
<dbReference type="Proteomes" id="UP001064933">
    <property type="component" value="Chromosome"/>
</dbReference>
<evidence type="ECO:0000256" key="2">
    <source>
        <dbReference type="ARBA" id="ARBA00022741"/>
    </source>
</evidence>
<dbReference type="RefSeq" id="WP_261758994.1">
    <property type="nucleotide sequence ID" value="NZ_CP104562.2"/>
</dbReference>
<dbReference type="InterPro" id="IPR027417">
    <property type="entry name" value="P-loop_NTPase"/>
</dbReference>
<dbReference type="GO" id="GO:0005524">
    <property type="term" value="F:ATP binding"/>
    <property type="evidence" value="ECO:0007669"/>
    <property type="project" value="UniProtKB-KW"/>
</dbReference>
<keyword evidence="7" id="KW-1185">Reference proteome</keyword>
<feature type="domain" description="AAA+ ATPase" evidence="5">
    <location>
        <begin position="555"/>
        <end position="687"/>
    </location>
</feature>
<dbReference type="InterPro" id="IPR050221">
    <property type="entry name" value="26S_Proteasome_ATPase"/>
</dbReference>
<feature type="domain" description="AAA+ ATPase" evidence="5">
    <location>
        <begin position="322"/>
        <end position="549"/>
    </location>
</feature>
<comment type="similarity">
    <text evidence="1">Belongs to the AAA ATPase family.</text>
</comment>
<proteinExistence type="inferred from homology"/>
<evidence type="ECO:0000259" key="5">
    <source>
        <dbReference type="SMART" id="SM00382"/>
    </source>
</evidence>
<dbReference type="SUPFAM" id="SSF52540">
    <property type="entry name" value="P-loop containing nucleoside triphosphate hydrolases"/>
    <property type="match status" value="1"/>
</dbReference>
<gene>
    <name evidence="6" type="ORF">N4261_04340</name>
</gene>
<dbReference type="SMART" id="SM00382">
    <property type="entry name" value="AAA"/>
    <property type="match status" value="2"/>
</dbReference>
<evidence type="ECO:0000256" key="1">
    <source>
        <dbReference type="ARBA" id="ARBA00006914"/>
    </source>
</evidence>
<feature type="region of interest" description="Disordered" evidence="4">
    <location>
        <begin position="274"/>
        <end position="314"/>
    </location>
</feature>
<reference evidence="6" key="1">
    <citation type="submission" date="2022-10" db="EMBL/GenBank/DDBJ databases">
        <title>Characterization and whole genome sequencing of a new Roseateles species, isolated from fresh water.</title>
        <authorList>
            <person name="Guliayeva D.Y."/>
            <person name="Akhremchuk A.E."/>
            <person name="Sikolenko M.A."/>
            <person name="Valentovich L.N."/>
            <person name="Sidarenka A.V."/>
        </authorList>
    </citation>
    <scope>NUCLEOTIDE SEQUENCE</scope>
    <source>
        <strain evidence="6">BIM B-1768</strain>
    </source>
</reference>
<feature type="compositionally biased region" description="Basic and acidic residues" evidence="4">
    <location>
        <begin position="277"/>
        <end position="296"/>
    </location>
</feature>
<dbReference type="InterPro" id="IPR003959">
    <property type="entry name" value="ATPase_AAA_core"/>
</dbReference>
<evidence type="ECO:0000313" key="6">
    <source>
        <dbReference type="EMBL" id="UXH79174.1"/>
    </source>
</evidence>
<accession>A0ABY6B6J3</accession>
<dbReference type="Gene3D" id="3.40.50.300">
    <property type="entry name" value="P-loop containing nucleotide triphosphate hydrolases"/>
    <property type="match status" value="1"/>
</dbReference>
<sequence length="833" mass="88994">MKTTDPFAPSDASAVSAFRRRFGGGGASGAADSVSGGPSAQTSASPAAAQHVRLMLFGVIARLVGHCTAGGEQAALAAYPFLADYQAEIRAQVGRSETPWRAWRSRVQAWEADCHAHLPLRALRHAGLSELDLELLLAAGLIEEDPRFAQLFSDGDPQTAPRRPAFGQLIAWWRHGDDGSDGAEVVRRSLLALLRAGLLQALNPEAPRPDWLLTVPHALWDGLRGDPPSAPWLQWRPLESLCPLDRVIADADTLARAKALPALLGGPVDDAQTGFDEFGRVDERNQRNERNERSGRDGQPGSTAFGPAFDGGQGPAASGDLSGTVLLVRGPRHNGRKTLIGGVARAMGRSLLVADAAVLEDESRWRLFGLLAVLLQALPVVDVDLAPGETRALAPLPFGGGTLCVATGRHGAWTCAGAGGSSQAMLTLELPMPDAAQRLRHWREALPGHEEDALVEMAQAARLTSGHVRRVAQTAAALAGLARRPVLGLDDVREACRGLQSARLETLATRLPTRGGLHDLAVDTPTRDEIDALAARCRFRERLAARGAALAQGNAGVRALLAGNSGTGKTLAARLLASSLGKDLYRVDLSATVNKYLGETEKNLHQAFSAAEELDVVLLLDEGDALMAGRTDVGSSNDRYANLETNFLLQRIETFDGILLITTNALDRIDKAFSRRMDVVVHFRPPDEWRRYDILKLHLAAGDEAIGAGASRAHAELGAVDPRREPDALSALNVATAQGSRDAGTGWDALEAEDDIDDDWLQQMACRCTLTGGQLRNVVSHARLLALQRGGGMRTEHLFAALQREYRKTGATCPLRPVETAARVSDPRAGVQA</sequence>
<dbReference type="EMBL" id="CP104562">
    <property type="protein sequence ID" value="UXH79174.1"/>
    <property type="molecule type" value="Genomic_DNA"/>
</dbReference>
<evidence type="ECO:0000256" key="4">
    <source>
        <dbReference type="SAM" id="MobiDB-lite"/>
    </source>
</evidence>
<dbReference type="CDD" id="cd19481">
    <property type="entry name" value="RecA-like_protease"/>
    <property type="match status" value="1"/>
</dbReference>
<evidence type="ECO:0000313" key="7">
    <source>
        <dbReference type="Proteomes" id="UP001064933"/>
    </source>
</evidence>
<evidence type="ECO:0000256" key="3">
    <source>
        <dbReference type="ARBA" id="ARBA00022840"/>
    </source>
</evidence>
<organism evidence="6 7">
    <name type="scientific">Roseateles amylovorans</name>
    <dbReference type="NCBI Taxonomy" id="2978473"/>
    <lineage>
        <taxon>Bacteria</taxon>
        <taxon>Pseudomonadati</taxon>
        <taxon>Pseudomonadota</taxon>
        <taxon>Betaproteobacteria</taxon>
        <taxon>Burkholderiales</taxon>
        <taxon>Sphaerotilaceae</taxon>
        <taxon>Roseateles</taxon>
    </lineage>
</organism>
<dbReference type="InterPro" id="IPR003593">
    <property type="entry name" value="AAA+_ATPase"/>
</dbReference>
<keyword evidence="3 6" id="KW-0067">ATP-binding</keyword>
<keyword evidence="2" id="KW-0547">Nucleotide-binding</keyword>
<protein>
    <submittedName>
        <fullName evidence="6">ATP-binding protein</fullName>
    </submittedName>
</protein>
<dbReference type="PANTHER" id="PTHR23073">
    <property type="entry name" value="26S PROTEASOME REGULATORY SUBUNIT"/>
    <property type="match status" value="1"/>
</dbReference>
<dbReference type="Pfam" id="PF00004">
    <property type="entry name" value="AAA"/>
    <property type="match status" value="1"/>
</dbReference>